<reference evidence="5" key="1">
    <citation type="submission" date="2021-09" db="EMBL/GenBank/DDBJ databases">
        <authorList>
            <consortium name="AG Swart"/>
            <person name="Singh M."/>
            <person name="Singh A."/>
            <person name="Seah K."/>
            <person name="Emmerich C."/>
        </authorList>
    </citation>
    <scope>NUCLEOTIDE SEQUENCE</scope>
    <source>
        <strain evidence="5">ATCC30299</strain>
    </source>
</reference>
<dbReference type="PROSITE" id="PS00892">
    <property type="entry name" value="HIT_1"/>
    <property type="match status" value="1"/>
</dbReference>
<keyword evidence="6" id="KW-1185">Reference proteome</keyword>
<dbReference type="PANTHER" id="PTHR23089">
    <property type="entry name" value="HISTIDINE TRIAD HIT PROTEIN"/>
    <property type="match status" value="1"/>
</dbReference>
<dbReference type="PROSITE" id="PS51084">
    <property type="entry name" value="HIT_2"/>
    <property type="match status" value="1"/>
</dbReference>
<dbReference type="Pfam" id="PF01230">
    <property type="entry name" value="HIT"/>
    <property type="match status" value="1"/>
</dbReference>
<evidence type="ECO:0000259" key="4">
    <source>
        <dbReference type="PROSITE" id="PS51084"/>
    </source>
</evidence>
<comment type="caution">
    <text evidence="5">The sequence shown here is derived from an EMBL/GenBank/DDBJ whole genome shotgun (WGS) entry which is preliminary data.</text>
</comment>
<protein>
    <recommendedName>
        <fullName evidence="4">HIT domain-containing protein</fullName>
    </recommendedName>
</protein>
<dbReference type="GO" id="GO:0003824">
    <property type="term" value="F:catalytic activity"/>
    <property type="evidence" value="ECO:0007669"/>
    <property type="project" value="InterPro"/>
</dbReference>
<dbReference type="InterPro" id="IPR011146">
    <property type="entry name" value="HIT-like"/>
</dbReference>
<evidence type="ECO:0000256" key="3">
    <source>
        <dbReference type="PROSITE-ProRule" id="PRU00464"/>
    </source>
</evidence>
<evidence type="ECO:0000313" key="6">
    <source>
        <dbReference type="Proteomes" id="UP001162131"/>
    </source>
</evidence>
<evidence type="ECO:0000256" key="2">
    <source>
        <dbReference type="PIRSR" id="PIRSR601310-3"/>
    </source>
</evidence>
<feature type="domain" description="HIT" evidence="4">
    <location>
        <begin position="35"/>
        <end position="145"/>
    </location>
</feature>
<dbReference type="Gene3D" id="3.30.428.10">
    <property type="entry name" value="HIT-like"/>
    <property type="match status" value="1"/>
</dbReference>
<name>A0AAU9J3L0_9CILI</name>
<proteinExistence type="predicted"/>
<dbReference type="FunFam" id="3.30.428.10:FF:000005">
    <property type="entry name" value="Histidine triad nucleotide-binding protein 1"/>
    <property type="match status" value="1"/>
</dbReference>
<sequence>MLTRIAKRLTLISRSLSEVDRAKIARPPAENEDTLFGKIARKEIPANIVYEDDKVLAFRDISPAAPTHILLIPKVRDSLTRLNQIQEKHKDILGHMMWAAAEIARNEKLEEGWRLVINDGPLACQSIYHLHFHIIGGRQLGWPPG</sequence>
<evidence type="ECO:0000313" key="5">
    <source>
        <dbReference type="EMBL" id="CAG9320826.1"/>
    </source>
</evidence>
<evidence type="ECO:0000256" key="1">
    <source>
        <dbReference type="PIRSR" id="PIRSR601310-1"/>
    </source>
</evidence>
<dbReference type="InterPro" id="IPR036265">
    <property type="entry name" value="HIT-like_sf"/>
</dbReference>
<gene>
    <name evidence="5" type="ORF">BSTOLATCC_MIC27405</name>
</gene>
<dbReference type="AlphaFoldDB" id="A0AAU9J3L0"/>
<dbReference type="InterPro" id="IPR019808">
    <property type="entry name" value="Histidine_triad_CS"/>
</dbReference>
<dbReference type="SUPFAM" id="SSF54197">
    <property type="entry name" value="HIT-like"/>
    <property type="match status" value="1"/>
</dbReference>
<dbReference type="PRINTS" id="PR00332">
    <property type="entry name" value="HISTRIAD"/>
</dbReference>
<dbReference type="CDD" id="cd01276">
    <property type="entry name" value="PKCI_related"/>
    <property type="match status" value="1"/>
</dbReference>
<feature type="short sequence motif" description="Histidine triad motif" evidence="2 3">
    <location>
        <begin position="129"/>
        <end position="133"/>
    </location>
</feature>
<dbReference type="EMBL" id="CAJZBQ010000027">
    <property type="protein sequence ID" value="CAG9320826.1"/>
    <property type="molecule type" value="Genomic_DNA"/>
</dbReference>
<accession>A0AAU9J3L0</accession>
<organism evidence="5 6">
    <name type="scientific">Blepharisma stoltei</name>
    <dbReference type="NCBI Taxonomy" id="1481888"/>
    <lineage>
        <taxon>Eukaryota</taxon>
        <taxon>Sar</taxon>
        <taxon>Alveolata</taxon>
        <taxon>Ciliophora</taxon>
        <taxon>Postciliodesmatophora</taxon>
        <taxon>Heterotrichea</taxon>
        <taxon>Heterotrichida</taxon>
        <taxon>Blepharismidae</taxon>
        <taxon>Blepharisma</taxon>
    </lineage>
</organism>
<dbReference type="InterPro" id="IPR001310">
    <property type="entry name" value="Histidine_triad_HIT"/>
</dbReference>
<feature type="active site" description="Tele-AMP-histidine intermediate" evidence="1">
    <location>
        <position position="131"/>
    </location>
</feature>
<dbReference type="Proteomes" id="UP001162131">
    <property type="component" value="Unassembled WGS sequence"/>
</dbReference>